<keyword evidence="2" id="KW-1185">Reference proteome</keyword>
<proteinExistence type="predicted"/>
<dbReference type="AlphaFoldDB" id="A0A2V1IMC1"/>
<gene>
    <name evidence="1" type="ORF">C5O23_01810</name>
</gene>
<organism evidence="1 2">
    <name type="scientific">Duncaniella muris</name>
    <dbReference type="NCBI Taxonomy" id="2094150"/>
    <lineage>
        <taxon>Bacteria</taxon>
        <taxon>Pseudomonadati</taxon>
        <taxon>Bacteroidota</taxon>
        <taxon>Bacteroidia</taxon>
        <taxon>Bacteroidales</taxon>
        <taxon>Muribaculaceae</taxon>
        <taxon>Duncaniella</taxon>
    </lineage>
</organism>
<sequence length="263" mass="30803">MSDDKARHLFIFEGGRAENKIFKKLEQNFLGRKFGIKCVYDAEVYQLYQQLKADDFALDIVNLLKERNSILAEELKDYNRDSFASVYLFFDYDGHSTLADDRKLIEMLDFFDNDTDNGLLFISYPMVEALRHYRDMESFKDLTVKCKRDKCPYADDCDSKDSCLEEPHYKNFVPTDSRPSLSNINGYTFEVWKELVTAHLCKMNYLVNDSFSMPETVVGQRQVFDSQLEKHILHRCPEVAVLSAFPLFVLDYFGVERLISMLR</sequence>
<reference evidence="2" key="1">
    <citation type="submission" date="2018-02" db="EMBL/GenBank/DDBJ databases">
        <authorList>
            <person name="Clavel T."/>
            <person name="Strowig T."/>
        </authorList>
    </citation>
    <scope>NUCLEOTIDE SEQUENCE [LARGE SCALE GENOMIC DNA]</scope>
    <source>
        <strain evidence="2">DSM 103720</strain>
    </source>
</reference>
<dbReference type="EMBL" id="PUEC01000003">
    <property type="protein sequence ID" value="PWB03905.1"/>
    <property type="molecule type" value="Genomic_DNA"/>
</dbReference>
<evidence type="ECO:0000313" key="1">
    <source>
        <dbReference type="EMBL" id="PWB03905.1"/>
    </source>
</evidence>
<dbReference type="RefSeq" id="WP_107031249.1">
    <property type="nucleotide sequence ID" value="NZ_PUEC01000003.1"/>
</dbReference>
<dbReference type="GeneID" id="82525085"/>
<dbReference type="Proteomes" id="UP000244905">
    <property type="component" value="Unassembled WGS sequence"/>
</dbReference>
<protein>
    <submittedName>
        <fullName evidence="1">Uncharacterized protein</fullName>
    </submittedName>
</protein>
<name>A0A2V1IMC1_9BACT</name>
<evidence type="ECO:0000313" key="2">
    <source>
        <dbReference type="Proteomes" id="UP000244905"/>
    </source>
</evidence>
<accession>A0A2V1IMC1</accession>
<comment type="caution">
    <text evidence="1">The sequence shown here is derived from an EMBL/GenBank/DDBJ whole genome shotgun (WGS) entry which is preliminary data.</text>
</comment>